<feature type="compositionally biased region" description="Basic and acidic residues" evidence="6">
    <location>
        <begin position="14"/>
        <end position="33"/>
    </location>
</feature>
<feature type="region of interest" description="Disordered" evidence="6">
    <location>
        <begin position="1"/>
        <end position="33"/>
    </location>
</feature>
<keyword evidence="5" id="KW-0804">Transcription</keyword>
<dbReference type="InterPro" id="IPR013325">
    <property type="entry name" value="RNA_pol_sigma_r2"/>
</dbReference>
<evidence type="ECO:0000256" key="4">
    <source>
        <dbReference type="ARBA" id="ARBA00023125"/>
    </source>
</evidence>
<dbReference type="EMBL" id="CP012333">
    <property type="protein sequence ID" value="AKV03564.1"/>
    <property type="molecule type" value="Genomic_DNA"/>
</dbReference>
<organism evidence="7 8">
    <name type="scientific">Labilithrix luteola</name>
    <dbReference type="NCBI Taxonomy" id="1391654"/>
    <lineage>
        <taxon>Bacteria</taxon>
        <taxon>Pseudomonadati</taxon>
        <taxon>Myxococcota</taxon>
        <taxon>Polyangia</taxon>
        <taxon>Polyangiales</taxon>
        <taxon>Labilitrichaceae</taxon>
        <taxon>Labilithrix</taxon>
    </lineage>
</organism>
<comment type="similarity">
    <text evidence="1">Belongs to the sigma-70 factor family. ECF subfamily.</text>
</comment>
<dbReference type="GO" id="GO:0003677">
    <property type="term" value="F:DNA binding"/>
    <property type="evidence" value="ECO:0007669"/>
    <property type="project" value="UniProtKB-KW"/>
</dbReference>
<evidence type="ECO:0000256" key="1">
    <source>
        <dbReference type="ARBA" id="ARBA00010641"/>
    </source>
</evidence>
<evidence type="ECO:0000313" key="8">
    <source>
        <dbReference type="Proteomes" id="UP000064967"/>
    </source>
</evidence>
<proteinExistence type="inferred from homology"/>
<dbReference type="KEGG" id="llu:AKJ09_10227"/>
<dbReference type="PANTHER" id="PTHR43133:SF8">
    <property type="entry name" value="RNA POLYMERASE SIGMA FACTOR HI_1459-RELATED"/>
    <property type="match status" value="1"/>
</dbReference>
<keyword evidence="3" id="KW-0731">Sigma factor</keyword>
<dbReference type="GO" id="GO:0006352">
    <property type="term" value="P:DNA-templated transcription initiation"/>
    <property type="evidence" value="ECO:0007669"/>
    <property type="project" value="InterPro"/>
</dbReference>
<dbReference type="Proteomes" id="UP000064967">
    <property type="component" value="Chromosome"/>
</dbReference>
<dbReference type="SUPFAM" id="SSF88659">
    <property type="entry name" value="Sigma3 and sigma4 domains of RNA polymerase sigma factors"/>
    <property type="match status" value="1"/>
</dbReference>
<keyword evidence="4" id="KW-0238">DNA-binding</keyword>
<protein>
    <submittedName>
        <fullName evidence="7">Uncharacterized protein</fullName>
    </submittedName>
</protein>
<dbReference type="PANTHER" id="PTHR43133">
    <property type="entry name" value="RNA POLYMERASE ECF-TYPE SIGMA FACTO"/>
    <property type="match status" value="1"/>
</dbReference>
<evidence type="ECO:0000256" key="6">
    <source>
        <dbReference type="SAM" id="MobiDB-lite"/>
    </source>
</evidence>
<sequence>MTVGSGPSLFVRGLSHERSGERGGEVGPCERADRPVRERIAGESMRRGLLSMLRRRVPAEDAQDLAQTVLCDALAAPAVPADPDELQRWVNGIARNKVSDFHRRGRRLVPDESVQELGGPPPAYEAREILGEVLHSTSPRDRATLDWIVREHAGERLNDIAKEEGLPSPVVRQRISRLRRLLRARWAGALVALVGVASAAGAHRHDVEEFPSIVADTSSAALDLAHVDGTFNIAAVTAASDLPAARRKLLELQAAGATVRVTPGRVEIEGSAGRLVRDVRVIGTSKEGTNIELTSTSGRVVRAVVRGDGDRFVVTILDGSMRGQITLVRP</sequence>
<dbReference type="SUPFAM" id="SSF88946">
    <property type="entry name" value="Sigma2 domain of RNA polymerase sigma factors"/>
    <property type="match status" value="1"/>
</dbReference>
<evidence type="ECO:0000256" key="2">
    <source>
        <dbReference type="ARBA" id="ARBA00023015"/>
    </source>
</evidence>
<dbReference type="InterPro" id="IPR039425">
    <property type="entry name" value="RNA_pol_sigma-70-like"/>
</dbReference>
<keyword evidence="2" id="KW-0805">Transcription regulation</keyword>
<dbReference type="STRING" id="1391654.AKJ09_10227"/>
<evidence type="ECO:0000256" key="5">
    <source>
        <dbReference type="ARBA" id="ARBA00023163"/>
    </source>
</evidence>
<dbReference type="Gene3D" id="1.10.1740.10">
    <property type="match status" value="1"/>
</dbReference>
<evidence type="ECO:0000313" key="7">
    <source>
        <dbReference type="EMBL" id="AKV03564.1"/>
    </source>
</evidence>
<reference evidence="7 8" key="1">
    <citation type="submission" date="2015-08" db="EMBL/GenBank/DDBJ databases">
        <authorList>
            <person name="Babu N.S."/>
            <person name="Beckwith C.J."/>
            <person name="Beseler K.G."/>
            <person name="Brison A."/>
            <person name="Carone J.V."/>
            <person name="Caskin T.P."/>
            <person name="Diamond M."/>
            <person name="Durham M.E."/>
            <person name="Foxe J.M."/>
            <person name="Go M."/>
            <person name="Henderson B.A."/>
            <person name="Jones I.B."/>
            <person name="McGettigan J.A."/>
            <person name="Micheletti S.J."/>
            <person name="Nasrallah M.E."/>
            <person name="Ortiz D."/>
            <person name="Piller C.R."/>
            <person name="Privatt S.R."/>
            <person name="Schneider S.L."/>
            <person name="Sharp S."/>
            <person name="Smith T.C."/>
            <person name="Stanton J.D."/>
            <person name="Ullery H.E."/>
            <person name="Wilson R.J."/>
            <person name="Serrano M.G."/>
            <person name="Buck G."/>
            <person name="Lee V."/>
            <person name="Wang Y."/>
            <person name="Carvalho R."/>
            <person name="Voegtly L."/>
            <person name="Shi R."/>
            <person name="Duckworth R."/>
            <person name="Johnson A."/>
            <person name="Loviza R."/>
            <person name="Walstead R."/>
            <person name="Shah Z."/>
            <person name="Kiflezghi M."/>
            <person name="Wade K."/>
            <person name="Ball S.L."/>
            <person name="Bradley K.W."/>
            <person name="Asai D.J."/>
            <person name="Bowman C.A."/>
            <person name="Russell D.A."/>
            <person name="Pope W.H."/>
            <person name="Jacobs-Sera D."/>
            <person name="Hendrix R.W."/>
            <person name="Hatfull G.F."/>
        </authorList>
    </citation>
    <scope>NUCLEOTIDE SEQUENCE [LARGE SCALE GENOMIC DNA]</scope>
    <source>
        <strain evidence="7 8">DSM 27648</strain>
    </source>
</reference>
<dbReference type="AlphaFoldDB" id="A0A0K1QCT5"/>
<dbReference type="GO" id="GO:0016987">
    <property type="term" value="F:sigma factor activity"/>
    <property type="evidence" value="ECO:0007669"/>
    <property type="project" value="UniProtKB-KW"/>
</dbReference>
<name>A0A0K1QCT5_9BACT</name>
<accession>A0A0K1QCT5</accession>
<dbReference type="InterPro" id="IPR013324">
    <property type="entry name" value="RNA_pol_sigma_r3/r4-like"/>
</dbReference>
<evidence type="ECO:0000256" key="3">
    <source>
        <dbReference type="ARBA" id="ARBA00023082"/>
    </source>
</evidence>
<gene>
    <name evidence="7" type="ORF">AKJ09_10227</name>
</gene>
<keyword evidence="8" id="KW-1185">Reference proteome</keyword>